<evidence type="ECO:0000256" key="5">
    <source>
        <dbReference type="ARBA" id="ARBA00022622"/>
    </source>
</evidence>
<comment type="caution">
    <text evidence="9">Lacks conserved residue(s) required for the propagation of feature annotation.</text>
</comment>
<accession>A0AAV9HXF4</accession>
<dbReference type="GO" id="GO:0098552">
    <property type="term" value="C:side of membrane"/>
    <property type="evidence" value="ECO:0007669"/>
    <property type="project" value="UniProtKB-KW"/>
</dbReference>
<evidence type="ECO:0000259" key="11">
    <source>
        <dbReference type="PROSITE" id="PS52012"/>
    </source>
</evidence>
<keyword evidence="6 10" id="KW-0732">Signal</keyword>
<keyword evidence="8" id="KW-0449">Lipoprotein</keyword>
<keyword evidence="5" id="KW-0325">Glycoprotein</keyword>
<keyword evidence="13" id="KW-1185">Reference proteome</keyword>
<evidence type="ECO:0000256" key="7">
    <source>
        <dbReference type="ARBA" id="ARBA00023157"/>
    </source>
</evidence>
<reference evidence="12" key="2">
    <citation type="submission" date="2023-06" db="EMBL/GenBank/DDBJ databases">
        <authorList>
            <consortium name="Lawrence Berkeley National Laboratory"/>
            <person name="Mondo S.J."/>
            <person name="Hensen N."/>
            <person name="Bonometti L."/>
            <person name="Westerberg I."/>
            <person name="Brannstrom I.O."/>
            <person name="Guillou S."/>
            <person name="Cros-Aarteil S."/>
            <person name="Calhoun S."/>
            <person name="Haridas S."/>
            <person name="Kuo A."/>
            <person name="Pangilinan J."/>
            <person name="Riley R."/>
            <person name="Labutti K."/>
            <person name="Andreopoulos B."/>
            <person name="Lipzen A."/>
            <person name="Chen C."/>
            <person name="Yanf M."/>
            <person name="Daum C."/>
            <person name="Ng V."/>
            <person name="Clum A."/>
            <person name="Steindorff A."/>
            <person name="Ohm R."/>
            <person name="Martin F."/>
            <person name="Silar P."/>
            <person name="Natvig D."/>
            <person name="Lalanne C."/>
            <person name="Gautier V."/>
            <person name="Ament-Velasquez S.L."/>
            <person name="Kruys A."/>
            <person name="Hutchinson M.I."/>
            <person name="Powell A.J."/>
            <person name="Barry K."/>
            <person name="Miller A.N."/>
            <person name="Grigoriev I.V."/>
            <person name="Debuchy R."/>
            <person name="Gladieux P."/>
            <person name="Thoren M.H."/>
            <person name="Johannesson H."/>
        </authorList>
    </citation>
    <scope>NUCLEOTIDE SEQUENCE</scope>
    <source>
        <strain evidence="12">PSN324</strain>
    </source>
</reference>
<organism evidence="12 13">
    <name type="scientific">Cladorrhinum samala</name>
    <dbReference type="NCBI Taxonomy" id="585594"/>
    <lineage>
        <taxon>Eukaryota</taxon>
        <taxon>Fungi</taxon>
        <taxon>Dikarya</taxon>
        <taxon>Ascomycota</taxon>
        <taxon>Pezizomycotina</taxon>
        <taxon>Sordariomycetes</taxon>
        <taxon>Sordariomycetidae</taxon>
        <taxon>Sordariales</taxon>
        <taxon>Podosporaceae</taxon>
        <taxon>Cladorrhinum</taxon>
    </lineage>
</organism>
<dbReference type="GO" id="GO:0046872">
    <property type="term" value="F:metal ion binding"/>
    <property type="evidence" value="ECO:0007669"/>
    <property type="project" value="UniProtKB-UniRule"/>
</dbReference>
<reference evidence="12" key="1">
    <citation type="journal article" date="2023" name="Mol. Phylogenet. Evol.">
        <title>Genome-scale phylogeny and comparative genomics of the fungal order Sordariales.</title>
        <authorList>
            <person name="Hensen N."/>
            <person name="Bonometti L."/>
            <person name="Westerberg I."/>
            <person name="Brannstrom I.O."/>
            <person name="Guillou S."/>
            <person name="Cros-Aarteil S."/>
            <person name="Calhoun S."/>
            <person name="Haridas S."/>
            <person name="Kuo A."/>
            <person name="Mondo S."/>
            <person name="Pangilinan J."/>
            <person name="Riley R."/>
            <person name="LaButti K."/>
            <person name="Andreopoulos B."/>
            <person name="Lipzen A."/>
            <person name="Chen C."/>
            <person name="Yan M."/>
            <person name="Daum C."/>
            <person name="Ng V."/>
            <person name="Clum A."/>
            <person name="Steindorff A."/>
            <person name="Ohm R.A."/>
            <person name="Martin F."/>
            <person name="Silar P."/>
            <person name="Natvig D.O."/>
            <person name="Lalanne C."/>
            <person name="Gautier V."/>
            <person name="Ament-Velasquez S.L."/>
            <person name="Kruys A."/>
            <person name="Hutchinson M.I."/>
            <person name="Powell A.J."/>
            <person name="Barry K."/>
            <person name="Miller A.N."/>
            <person name="Grigoriev I.V."/>
            <person name="Debuchy R."/>
            <person name="Gladieux P."/>
            <person name="Hiltunen Thoren M."/>
            <person name="Johannesson H."/>
        </authorList>
    </citation>
    <scope>NUCLEOTIDE SEQUENCE</scope>
    <source>
        <strain evidence="12">PSN324</strain>
    </source>
</reference>
<evidence type="ECO:0000256" key="3">
    <source>
        <dbReference type="ARBA" id="ARBA00010031"/>
    </source>
</evidence>
<gene>
    <name evidence="12" type="ORF">QBC42DRAFT_264025</name>
</gene>
<dbReference type="Pfam" id="PF05730">
    <property type="entry name" value="CFEM"/>
    <property type="match status" value="1"/>
</dbReference>
<comment type="caution">
    <text evidence="12">The sequence shown here is derived from an EMBL/GenBank/DDBJ whole genome shotgun (WGS) entry which is preliminary data.</text>
</comment>
<evidence type="ECO:0000256" key="10">
    <source>
        <dbReference type="SAM" id="SignalP"/>
    </source>
</evidence>
<protein>
    <recommendedName>
        <fullName evidence="11">CFEM domain-containing protein</fullName>
    </recommendedName>
</protein>
<dbReference type="SMART" id="SM00747">
    <property type="entry name" value="CFEM"/>
    <property type="match status" value="1"/>
</dbReference>
<dbReference type="PROSITE" id="PS52012">
    <property type="entry name" value="CFEM"/>
    <property type="match status" value="1"/>
</dbReference>
<dbReference type="GO" id="GO:0005576">
    <property type="term" value="C:extracellular region"/>
    <property type="evidence" value="ECO:0007669"/>
    <property type="project" value="UniProtKB-SubCell"/>
</dbReference>
<keyword evidence="5" id="KW-0336">GPI-anchor</keyword>
<name>A0AAV9HXF4_9PEZI</name>
<evidence type="ECO:0000256" key="9">
    <source>
        <dbReference type="PROSITE-ProRule" id="PRU01356"/>
    </source>
</evidence>
<evidence type="ECO:0000256" key="2">
    <source>
        <dbReference type="ARBA" id="ARBA00004613"/>
    </source>
</evidence>
<feature type="chain" id="PRO_5043462930" description="CFEM domain-containing protein" evidence="10">
    <location>
        <begin position="21"/>
        <end position="192"/>
    </location>
</feature>
<keyword evidence="5" id="KW-0472">Membrane</keyword>
<evidence type="ECO:0000313" key="12">
    <source>
        <dbReference type="EMBL" id="KAK4464158.1"/>
    </source>
</evidence>
<evidence type="ECO:0000256" key="8">
    <source>
        <dbReference type="ARBA" id="ARBA00023288"/>
    </source>
</evidence>
<evidence type="ECO:0000256" key="1">
    <source>
        <dbReference type="ARBA" id="ARBA00004589"/>
    </source>
</evidence>
<dbReference type="AlphaFoldDB" id="A0AAV9HXF4"/>
<feature type="binding site" description="axial binding residue" evidence="9">
    <location>
        <position position="55"/>
    </location>
    <ligand>
        <name>heme</name>
        <dbReference type="ChEBI" id="CHEBI:30413"/>
    </ligand>
    <ligandPart>
        <name>Fe</name>
        <dbReference type="ChEBI" id="CHEBI:18248"/>
    </ligandPart>
</feature>
<keyword evidence="7 9" id="KW-1015">Disulfide bond</keyword>
<evidence type="ECO:0000256" key="6">
    <source>
        <dbReference type="ARBA" id="ARBA00022729"/>
    </source>
</evidence>
<keyword evidence="9" id="KW-0479">Metal-binding</keyword>
<dbReference type="Proteomes" id="UP001321749">
    <property type="component" value="Unassembled WGS sequence"/>
</dbReference>
<keyword evidence="9" id="KW-0408">Iron</keyword>
<keyword evidence="9" id="KW-0349">Heme</keyword>
<comment type="subcellular location">
    <subcellularLocation>
        <location evidence="1">Membrane</location>
        <topology evidence="1">Lipid-anchor</topology>
        <topology evidence="1">GPI-anchor</topology>
    </subcellularLocation>
    <subcellularLocation>
        <location evidence="2">Secreted</location>
    </subcellularLocation>
</comment>
<dbReference type="InterPro" id="IPR008427">
    <property type="entry name" value="Extracellular_membr_CFEM_dom"/>
</dbReference>
<comment type="similarity">
    <text evidence="3">Belongs to the RBT5 family.</text>
</comment>
<proteinExistence type="inferred from homology"/>
<feature type="domain" description="CFEM" evidence="11">
    <location>
        <begin position="9"/>
        <end position="121"/>
    </location>
</feature>
<evidence type="ECO:0000313" key="13">
    <source>
        <dbReference type="Proteomes" id="UP001321749"/>
    </source>
</evidence>
<feature type="signal peptide" evidence="10">
    <location>
        <begin position="1"/>
        <end position="20"/>
    </location>
</feature>
<feature type="disulfide bond" evidence="9">
    <location>
        <begin position="51"/>
        <end position="58"/>
    </location>
</feature>
<dbReference type="EMBL" id="MU864951">
    <property type="protein sequence ID" value="KAK4464158.1"/>
    <property type="molecule type" value="Genomic_DNA"/>
</dbReference>
<keyword evidence="4" id="KW-0964">Secreted</keyword>
<evidence type="ECO:0000256" key="4">
    <source>
        <dbReference type="ARBA" id="ARBA00022525"/>
    </source>
</evidence>
<sequence length="192" mass="19561">MRLSTLSLALVTLFTGVVNSSSQPDCTSVALNSIPSCAQPCFLNKAPDIGCGGLDFTCQCEKQAALYAAIEGCVADSCAAEEHQAVVDGAESVCKCALPSPGDTVTISGSYISQISSIPVSSIIILPSITTTTPPIITTTKPVDEAPATTAKDISFTRPAPASSNNAGQAFLVSKVGMVVSTGFVALVVLML</sequence>